<comment type="caution">
    <text evidence="1">The sequence shown here is derived from an EMBL/GenBank/DDBJ whole genome shotgun (WGS) entry which is preliminary data.</text>
</comment>
<sequence>MADPPSGLRRRGGTGGDGSGAVGASDGGAPADSVASLRDVIPDMSVDEAGRRLAASAGVVAAALGLLWRLLATAWAVAASGATVAVAALGIGRPDGQDVSAVAAVAELGGGSEEAARFIADYARLVAPTATSAGGGDAPPPSRVPLPPFYAGSYAAALGAARRAYTPLIVYLHAPAHPDVPTFAGHILGHPALAPVLASATLYGADVSHPTGRTLAHALAPSTYPFLAVLLPPASAASAASGARRPGEFTAAVYGARVSAREGAPLLPPTPLTPAGVDATASAVAAYLARALRRAAPPLRAARATATAASTARALRAEQDRAYEETLEADRRREEAAAAAAAAAAAEAAAAAAAADREAAKAAEAAAAAAEAAAARRARLDALGGEPARGTPGACRVRLRLPGGGTADRRFGADEPMGRLWDWVGGVADVDVAEVALVSSFPRRLWRWPEEAGGVVGGDGGLGGGVALMLEARDDAAGGDESEGVVDAAEGE</sequence>
<keyword evidence="2" id="KW-1185">Reference proteome</keyword>
<proteinExistence type="predicted"/>
<accession>A0ACC3C7W4</accession>
<evidence type="ECO:0000313" key="2">
    <source>
        <dbReference type="Proteomes" id="UP000798662"/>
    </source>
</evidence>
<dbReference type="Proteomes" id="UP000798662">
    <property type="component" value="Chromosome 2"/>
</dbReference>
<protein>
    <submittedName>
        <fullName evidence="1">Uncharacterized protein</fullName>
    </submittedName>
</protein>
<dbReference type="EMBL" id="CM020619">
    <property type="protein sequence ID" value="KAK1866075.1"/>
    <property type="molecule type" value="Genomic_DNA"/>
</dbReference>
<name>A0ACC3C7W4_PYRYE</name>
<organism evidence="1 2">
    <name type="scientific">Pyropia yezoensis</name>
    <name type="common">Susabi-nori</name>
    <name type="synonym">Porphyra yezoensis</name>
    <dbReference type="NCBI Taxonomy" id="2788"/>
    <lineage>
        <taxon>Eukaryota</taxon>
        <taxon>Rhodophyta</taxon>
        <taxon>Bangiophyceae</taxon>
        <taxon>Bangiales</taxon>
        <taxon>Bangiaceae</taxon>
        <taxon>Pyropia</taxon>
    </lineage>
</organism>
<evidence type="ECO:0000313" key="1">
    <source>
        <dbReference type="EMBL" id="KAK1866075.1"/>
    </source>
</evidence>
<reference evidence="1" key="1">
    <citation type="submission" date="2019-11" db="EMBL/GenBank/DDBJ databases">
        <title>Nori genome reveals adaptations in red seaweeds to the harsh intertidal environment.</title>
        <authorList>
            <person name="Wang D."/>
            <person name="Mao Y."/>
        </authorList>
    </citation>
    <scope>NUCLEOTIDE SEQUENCE</scope>
    <source>
        <tissue evidence="1">Gametophyte</tissue>
    </source>
</reference>
<gene>
    <name evidence="1" type="ORF">I4F81_008595</name>
</gene>